<reference evidence="1 2" key="1">
    <citation type="journal article" date="2013" name="Genome Biol.">
        <title>The genome sequence of the most widely cultivated cacao type and its use to identify candidate genes regulating pod color.</title>
        <authorList>
            <person name="Motamayor J.C."/>
            <person name="Mockaitis K."/>
            <person name="Schmutz J."/>
            <person name="Haiminen N."/>
            <person name="Iii D.L."/>
            <person name="Cornejo O."/>
            <person name="Findley S.D."/>
            <person name="Zheng P."/>
            <person name="Utro F."/>
            <person name="Royaert S."/>
            <person name="Saski C."/>
            <person name="Jenkins J."/>
            <person name="Podicheti R."/>
            <person name="Zhao M."/>
            <person name="Scheffler B.E."/>
            <person name="Stack J.C."/>
            <person name="Feltus F.A."/>
            <person name="Mustiga G.M."/>
            <person name="Amores F."/>
            <person name="Phillips W."/>
            <person name="Marelli J.P."/>
            <person name="May G.D."/>
            <person name="Shapiro H."/>
            <person name="Ma J."/>
            <person name="Bustamante C.D."/>
            <person name="Schnell R.J."/>
            <person name="Main D."/>
            <person name="Gilbert D."/>
            <person name="Parida L."/>
            <person name="Kuhn D.N."/>
        </authorList>
    </citation>
    <scope>NUCLEOTIDE SEQUENCE [LARGE SCALE GENOMIC DNA]</scope>
    <source>
        <strain evidence="2">cv. Matina 1-6</strain>
    </source>
</reference>
<sequence length="82" mass="9694">MVRIPFPGKFPSLEKIENLLVKKRNETFFLRCEVFGRVIEQYCSKTSHRILCQSCICKASSRCNYYSIRTYVENYCGGIWLQ</sequence>
<gene>
    <name evidence="1" type="ORF">TCM_037375</name>
</gene>
<dbReference type="EMBL" id="CM001887">
    <property type="protein sequence ID" value="EOY30026.1"/>
    <property type="molecule type" value="Genomic_DNA"/>
</dbReference>
<evidence type="ECO:0000313" key="1">
    <source>
        <dbReference type="EMBL" id="EOY30026.1"/>
    </source>
</evidence>
<name>A0A061GKG4_THECC</name>
<protein>
    <submittedName>
        <fullName evidence="1">Uncharacterized protein</fullName>
    </submittedName>
</protein>
<evidence type="ECO:0000313" key="2">
    <source>
        <dbReference type="Proteomes" id="UP000026915"/>
    </source>
</evidence>
<proteinExistence type="predicted"/>
<dbReference type="InParanoid" id="A0A061GKG4"/>
<dbReference type="AlphaFoldDB" id="A0A061GKG4"/>
<keyword evidence="2" id="KW-1185">Reference proteome</keyword>
<accession>A0A061GKG4</accession>
<dbReference type="Proteomes" id="UP000026915">
    <property type="component" value="Chromosome 9"/>
</dbReference>
<organism evidence="1 2">
    <name type="scientific">Theobroma cacao</name>
    <name type="common">Cacao</name>
    <name type="synonym">Cocoa</name>
    <dbReference type="NCBI Taxonomy" id="3641"/>
    <lineage>
        <taxon>Eukaryota</taxon>
        <taxon>Viridiplantae</taxon>
        <taxon>Streptophyta</taxon>
        <taxon>Embryophyta</taxon>
        <taxon>Tracheophyta</taxon>
        <taxon>Spermatophyta</taxon>
        <taxon>Magnoliopsida</taxon>
        <taxon>eudicotyledons</taxon>
        <taxon>Gunneridae</taxon>
        <taxon>Pentapetalae</taxon>
        <taxon>rosids</taxon>
        <taxon>malvids</taxon>
        <taxon>Malvales</taxon>
        <taxon>Malvaceae</taxon>
        <taxon>Byttnerioideae</taxon>
        <taxon>Theobroma</taxon>
    </lineage>
</organism>
<dbReference type="HOGENOM" id="CLU_2563052_0_0_1"/>
<dbReference type="Gramene" id="EOY30026">
    <property type="protein sequence ID" value="EOY30026"/>
    <property type="gene ID" value="TCM_037375"/>
</dbReference>